<dbReference type="AlphaFoldDB" id="A0A0F9LHW6"/>
<reference evidence="1" key="1">
    <citation type="journal article" date="2015" name="Nature">
        <title>Complex archaea that bridge the gap between prokaryotes and eukaryotes.</title>
        <authorList>
            <person name="Spang A."/>
            <person name="Saw J.H."/>
            <person name="Jorgensen S.L."/>
            <person name="Zaremba-Niedzwiedzka K."/>
            <person name="Martijn J."/>
            <person name="Lind A.E."/>
            <person name="van Eijk R."/>
            <person name="Schleper C."/>
            <person name="Guy L."/>
            <person name="Ettema T.J."/>
        </authorList>
    </citation>
    <scope>NUCLEOTIDE SEQUENCE</scope>
</reference>
<proteinExistence type="predicted"/>
<gene>
    <name evidence="1" type="ORF">LCGC14_1578470</name>
</gene>
<accession>A0A0F9LHW6</accession>
<name>A0A0F9LHW6_9ZZZZ</name>
<sequence>MSKFKEHSEHGKKSFSIIIKDLENNKDRLFSESGIYSIHDYKNVPSFAFANIIPIALEGGKGKIIQLTYRLFVSVDLDLYLGPTIEIPELADLGKETE</sequence>
<evidence type="ECO:0000313" key="1">
    <source>
        <dbReference type="EMBL" id="KKM27070.1"/>
    </source>
</evidence>
<protein>
    <submittedName>
        <fullName evidence="1">Uncharacterized protein</fullName>
    </submittedName>
</protein>
<organism evidence="1">
    <name type="scientific">marine sediment metagenome</name>
    <dbReference type="NCBI Taxonomy" id="412755"/>
    <lineage>
        <taxon>unclassified sequences</taxon>
        <taxon>metagenomes</taxon>
        <taxon>ecological metagenomes</taxon>
    </lineage>
</organism>
<dbReference type="EMBL" id="LAZR01012392">
    <property type="protein sequence ID" value="KKM27070.1"/>
    <property type="molecule type" value="Genomic_DNA"/>
</dbReference>
<comment type="caution">
    <text evidence="1">The sequence shown here is derived from an EMBL/GenBank/DDBJ whole genome shotgun (WGS) entry which is preliminary data.</text>
</comment>